<dbReference type="InterPro" id="IPR036390">
    <property type="entry name" value="WH_DNA-bd_sf"/>
</dbReference>
<dbReference type="SUPFAM" id="SSF46785">
    <property type="entry name" value="Winged helix' DNA-binding domain"/>
    <property type="match status" value="1"/>
</dbReference>
<dbReference type="NCBIfam" id="TIGR02431">
    <property type="entry name" value="pcaR_pcaU"/>
    <property type="match status" value="1"/>
</dbReference>
<accession>A0ABW4KPW1</accession>
<dbReference type="PANTHER" id="PTHR30136:SF34">
    <property type="entry name" value="TRANSCRIPTIONAL REGULATOR"/>
    <property type="match status" value="1"/>
</dbReference>
<proteinExistence type="predicted"/>
<feature type="domain" description="IclR-ED" evidence="5">
    <location>
        <begin position="71"/>
        <end position="258"/>
    </location>
</feature>
<dbReference type="InterPro" id="IPR029016">
    <property type="entry name" value="GAF-like_dom_sf"/>
</dbReference>
<keyword evidence="2" id="KW-0238">DNA-binding</keyword>
<dbReference type="InterPro" id="IPR005471">
    <property type="entry name" value="Tscrpt_reg_IclR_N"/>
</dbReference>
<keyword evidence="7" id="KW-1185">Reference proteome</keyword>
<dbReference type="Proteomes" id="UP001597304">
    <property type="component" value="Unassembled WGS sequence"/>
</dbReference>
<evidence type="ECO:0000259" key="5">
    <source>
        <dbReference type="PROSITE" id="PS51078"/>
    </source>
</evidence>
<dbReference type="Gene3D" id="3.30.450.40">
    <property type="match status" value="1"/>
</dbReference>
<protein>
    <submittedName>
        <fullName evidence="6">IclR family transcriptional regulator C-terminal domain-containing protein</fullName>
    </submittedName>
</protein>
<evidence type="ECO:0000256" key="2">
    <source>
        <dbReference type="ARBA" id="ARBA00023125"/>
    </source>
</evidence>
<evidence type="ECO:0000256" key="1">
    <source>
        <dbReference type="ARBA" id="ARBA00023015"/>
    </source>
</evidence>
<name>A0ABW4KPW1_9BURK</name>
<dbReference type="InterPro" id="IPR012794">
    <property type="entry name" value="PcaR_PcaU"/>
</dbReference>
<dbReference type="SUPFAM" id="SSF55781">
    <property type="entry name" value="GAF domain-like"/>
    <property type="match status" value="1"/>
</dbReference>
<dbReference type="PANTHER" id="PTHR30136">
    <property type="entry name" value="HELIX-TURN-HELIX TRANSCRIPTIONAL REGULATOR, ICLR FAMILY"/>
    <property type="match status" value="1"/>
</dbReference>
<dbReference type="SMART" id="SM00346">
    <property type="entry name" value="HTH_ICLR"/>
    <property type="match status" value="1"/>
</dbReference>
<evidence type="ECO:0000313" key="6">
    <source>
        <dbReference type="EMBL" id="MFD1709912.1"/>
    </source>
</evidence>
<dbReference type="InterPro" id="IPR050707">
    <property type="entry name" value="HTH_MetabolicPath_Reg"/>
</dbReference>
<evidence type="ECO:0000256" key="3">
    <source>
        <dbReference type="ARBA" id="ARBA00023163"/>
    </source>
</evidence>
<gene>
    <name evidence="6" type="ORF">ACFSF0_04800</name>
</gene>
<dbReference type="InterPro" id="IPR036388">
    <property type="entry name" value="WH-like_DNA-bd_sf"/>
</dbReference>
<organism evidence="6 7">
    <name type="scientific">Ottowia flava</name>
    <dbReference type="NCBI Taxonomy" id="2675430"/>
    <lineage>
        <taxon>Bacteria</taxon>
        <taxon>Pseudomonadati</taxon>
        <taxon>Pseudomonadota</taxon>
        <taxon>Betaproteobacteria</taxon>
        <taxon>Burkholderiales</taxon>
        <taxon>Comamonadaceae</taxon>
        <taxon>Ottowia</taxon>
    </lineage>
</organism>
<dbReference type="Pfam" id="PF09339">
    <property type="entry name" value="HTH_IclR"/>
    <property type="match status" value="1"/>
</dbReference>
<evidence type="ECO:0000259" key="4">
    <source>
        <dbReference type="PROSITE" id="PS51077"/>
    </source>
</evidence>
<dbReference type="PROSITE" id="PS51077">
    <property type="entry name" value="HTH_ICLR"/>
    <property type="match status" value="1"/>
</dbReference>
<dbReference type="Gene3D" id="1.10.10.10">
    <property type="entry name" value="Winged helix-like DNA-binding domain superfamily/Winged helix DNA-binding domain"/>
    <property type="match status" value="1"/>
</dbReference>
<dbReference type="PROSITE" id="PS51078">
    <property type="entry name" value="ICLR_ED"/>
    <property type="match status" value="1"/>
</dbReference>
<dbReference type="InterPro" id="IPR014757">
    <property type="entry name" value="Tscrpt_reg_IclR_C"/>
</dbReference>
<feature type="domain" description="HTH iclR-type" evidence="4">
    <location>
        <begin position="10"/>
        <end position="70"/>
    </location>
</feature>
<dbReference type="Pfam" id="PF01614">
    <property type="entry name" value="IclR_C"/>
    <property type="match status" value="1"/>
</dbReference>
<sequence>MTQITHADTIAGLVKGLAVLESFDTERQRLNATQAAQRAGLTRAAARRHLLTLAHVGYLETDGSFYWLGPRALRLAGAYLASARLPRVIQPTLNRLAAETQNVYSAVVLDGDEVVIIARSAGLAGPSTRLLAYGMHLGARLPAHATSTGRVLLAALPPAERTAWLAGRPLPRLTPRTTTEPDAFLALLDAVAHDDHCVASEEHELGVLAVAVPLRNAQGRTVAALNVIVPPDRASPQLLAAEQLPRLQTAARGLREML</sequence>
<dbReference type="RefSeq" id="WP_147914022.1">
    <property type="nucleotide sequence ID" value="NZ_JBHUEJ010000011.1"/>
</dbReference>
<reference evidence="7" key="1">
    <citation type="journal article" date="2019" name="Int. J. Syst. Evol. Microbiol.">
        <title>The Global Catalogue of Microorganisms (GCM) 10K type strain sequencing project: providing services to taxonomists for standard genome sequencing and annotation.</title>
        <authorList>
            <consortium name="The Broad Institute Genomics Platform"/>
            <consortium name="The Broad Institute Genome Sequencing Center for Infectious Disease"/>
            <person name="Wu L."/>
            <person name="Ma J."/>
        </authorList>
    </citation>
    <scope>NUCLEOTIDE SEQUENCE [LARGE SCALE GENOMIC DNA]</scope>
    <source>
        <strain evidence="7">LMG 29247</strain>
    </source>
</reference>
<keyword evidence="3" id="KW-0804">Transcription</keyword>
<evidence type="ECO:0000313" key="7">
    <source>
        <dbReference type="Proteomes" id="UP001597304"/>
    </source>
</evidence>
<dbReference type="EMBL" id="JBHUEJ010000011">
    <property type="protein sequence ID" value="MFD1709912.1"/>
    <property type="molecule type" value="Genomic_DNA"/>
</dbReference>
<keyword evidence="1" id="KW-0805">Transcription regulation</keyword>
<comment type="caution">
    <text evidence="6">The sequence shown here is derived from an EMBL/GenBank/DDBJ whole genome shotgun (WGS) entry which is preliminary data.</text>
</comment>